<dbReference type="PRINTS" id="PR00184">
    <property type="entry name" value="NEISSPPORIN"/>
</dbReference>
<dbReference type="SUPFAM" id="SSF56935">
    <property type="entry name" value="Porins"/>
    <property type="match status" value="1"/>
</dbReference>
<feature type="chain" id="PRO_5030624906" evidence="11">
    <location>
        <begin position="22"/>
        <end position="331"/>
    </location>
</feature>
<evidence type="ECO:0000256" key="10">
    <source>
        <dbReference type="ARBA" id="ARBA00023237"/>
    </source>
</evidence>
<dbReference type="GO" id="GO:0009279">
    <property type="term" value="C:cell outer membrane"/>
    <property type="evidence" value="ECO:0007669"/>
    <property type="project" value="UniProtKB-SubCell"/>
</dbReference>
<keyword evidence="10" id="KW-0998">Cell outer membrane</keyword>
<comment type="caution">
    <text evidence="13">The sequence shown here is derived from an EMBL/GenBank/DDBJ whole genome shotgun (WGS) entry which is preliminary data.</text>
</comment>
<dbReference type="InterPro" id="IPR050298">
    <property type="entry name" value="Gram-neg_bact_OMP"/>
</dbReference>
<dbReference type="PRINTS" id="PR00182">
    <property type="entry name" value="ECOLNEIPORIN"/>
</dbReference>
<keyword evidence="3" id="KW-0813">Transport</keyword>
<accession>A0A7X2ITF7</accession>
<evidence type="ECO:0000256" key="1">
    <source>
        <dbReference type="ARBA" id="ARBA00004571"/>
    </source>
</evidence>
<evidence type="ECO:0000256" key="4">
    <source>
        <dbReference type="ARBA" id="ARBA00022452"/>
    </source>
</evidence>
<evidence type="ECO:0000256" key="7">
    <source>
        <dbReference type="ARBA" id="ARBA00023065"/>
    </source>
</evidence>
<gene>
    <name evidence="13" type="ORF">GJ700_28545</name>
</gene>
<dbReference type="CDD" id="cd00342">
    <property type="entry name" value="gram_neg_porins"/>
    <property type="match status" value="1"/>
</dbReference>
<keyword evidence="6 11" id="KW-0732">Signal</keyword>
<protein>
    <submittedName>
        <fullName evidence="13">Porin</fullName>
    </submittedName>
</protein>
<reference evidence="13 14" key="1">
    <citation type="submission" date="2019-11" db="EMBL/GenBank/DDBJ databases">
        <title>Novel species isolated from a subtropical stream in China.</title>
        <authorList>
            <person name="Lu H."/>
        </authorList>
    </citation>
    <scope>NUCLEOTIDE SEQUENCE [LARGE SCALE GENOMIC DNA]</scope>
    <source>
        <strain evidence="13 14">FT92W</strain>
    </source>
</reference>
<proteinExistence type="predicted"/>
<evidence type="ECO:0000256" key="11">
    <source>
        <dbReference type="SAM" id="SignalP"/>
    </source>
</evidence>
<dbReference type="InterPro" id="IPR033900">
    <property type="entry name" value="Gram_neg_porin_domain"/>
</dbReference>
<keyword evidence="5" id="KW-0812">Transmembrane</keyword>
<dbReference type="InterPro" id="IPR001702">
    <property type="entry name" value="Porin_Gram-ve"/>
</dbReference>
<evidence type="ECO:0000256" key="5">
    <source>
        <dbReference type="ARBA" id="ARBA00022692"/>
    </source>
</evidence>
<evidence type="ECO:0000313" key="13">
    <source>
        <dbReference type="EMBL" id="MRV75673.1"/>
    </source>
</evidence>
<evidence type="ECO:0000256" key="2">
    <source>
        <dbReference type="ARBA" id="ARBA00011233"/>
    </source>
</evidence>
<dbReference type="PANTHER" id="PTHR34501:SF9">
    <property type="entry name" value="MAJOR OUTER MEMBRANE PROTEIN P.IA"/>
    <property type="match status" value="1"/>
</dbReference>
<evidence type="ECO:0000259" key="12">
    <source>
        <dbReference type="Pfam" id="PF13609"/>
    </source>
</evidence>
<dbReference type="EMBL" id="WKJJ01000022">
    <property type="protein sequence ID" value="MRV75673.1"/>
    <property type="molecule type" value="Genomic_DNA"/>
</dbReference>
<evidence type="ECO:0000256" key="6">
    <source>
        <dbReference type="ARBA" id="ARBA00022729"/>
    </source>
</evidence>
<keyword evidence="14" id="KW-1185">Reference proteome</keyword>
<keyword evidence="9" id="KW-0472">Membrane</keyword>
<organism evidence="13 14">
    <name type="scientific">Pseudoduganella rivuli</name>
    <dbReference type="NCBI Taxonomy" id="2666085"/>
    <lineage>
        <taxon>Bacteria</taxon>
        <taxon>Pseudomonadati</taxon>
        <taxon>Pseudomonadota</taxon>
        <taxon>Betaproteobacteria</taxon>
        <taxon>Burkholderiales</taxon>
        <taxon>Oxalobacteraceae</taxon>
        <taxon>Telluria group</taxon>
        <taxon>Pseudoduganella</taxon>
    </lineage>
</organism>
<keyword evidence="7" id="KW-0406">Ion transport</keyword>
<evidence type="ECO:0000256" key="3">
    <source>
        <dbReference type="ARBA" id="ARBA00022448"/>
    </source>
</evidence>
<dbReference type="GO" id="GO:0046930">
    <property type="term" value="C:pore complex"/>
    <property type="evidence" value="ECO:0007669"/>
    <property type="project" value="UniProtKB-KW"/>
</dbReference>
<dbReference type="GO" id="GO:0034220">
    <property type="term" value="P:monoatomic ion transmembrane transport"/>
    <property type="evidence" value="ECO:0007669"/>
    <property type="project" value="InterPro"/>
</dbReference>
<dbReference type="AlphaFoldDB" id="A0A7X2ITF7"/>
<keyword evidence="4" id="KW-1134">Transmembrane beta strand</keyword>
<evidence type="ECO:0000256" key="9">
    <source>
        <dbReference type="ARBA" id="ARBA00023136"/>
    </source>
</evidence>
<dbReference type="RefSeq" id="WP_154380443.1">
    <property type="nucleotide sequence ID" value="NZ_WKJJ01000022.1"/>
</dbReference>
<dbReference type="PANTHER" id="PTHR34501">
    <property type="entry name" value="PROTEIN YDDL-RELATED"/>
    <property type="match status" value="1"/>
</dbReference>
<dbReference type="Pfam" id="PF13609">
    <property type="entry name" value="Porin_4"/>
    <property type="match status" value="1"/>
</dbReference>
<feature type="signal peptide" evidence="11">
    <location>
        <begin position="1"/>
        <end position="21"/>
    </location>
</feature>
<keyword evidence="8" id="KW-0626">Porin</keyword>
<evidence type="ECO:0000313" key="14">
    <source>
        <dbReference type="Proteomes" id="UP000446768"/>
    </source>
</evidence>
<name>A0A7X2ITF7_9BURK</name>
<comment type="subunit">
    <text evidence="2">Homotrimer.</text>
</comment>
<dbReference type="InterPro" id="IPR023614">
    <property type="entry name" value="Porin_dom_sf"/>
</dbReference>
<feature type="domain" description="Porin" evidence="12">
    <location>
        <begin position="5"/>
        <end position="304"/>
    </location>
</feature>
<dbReference type="InterPro" id="IPR002299">
    <property type="entry name" value="Porin_Neis"/>
</dbReference>
<dbReference type="Proteomes" id="UP000446768">
    <property type="component" value="Unassembled WGS sequence"/>
</dbReference>
<evidence type="ECO:0000256" key="8">
    <source>
        <dbReference type="ARBA" id="ARBA00023114"/>
    </source>
</evidence>
<dbReference type="GO" id="GO:0015288">
    <property type="term" value="F:porin activity"/>
    <property type="evidence" value="ECO:0007669"/>
    <property type="project" value="UniProtKB-KW"/>
</dbReference>
<dbReference type="Gene3D" id="2.40.160.10">
    <property type="entry name" value="Porin"/>
    <property type="match status" value="1"/>
</dbReference>
<comment type="subcellular location">
    <subcellularLocation>
        <location evidence="1">Cell outer membrane</location>
        <topology evidence="1">Multi-pass membrane protein</topology>
    </subcellularLocation>
</comment>
<sequence>MKHTATALAVFLSLGCGAVQAESGIKVYGVADAGIVVERGGPGGTNTYVSSGLNSGSRIGFKGTEDLGSGLKAMFVIEGGVGIDTGASGQGGLTFGRQSFVGLSGNWGTVSIGRQYSAYYKALRDVADPFEDGLAGQAPNIMAAPRRIDNSVSFSSYRYAGWALDATYGAGEVAADSTRKRSLSVAANYVQGPLAVVLAHHRREEAVLPDHTRNSLATVRYTVGAYTGHLAYAQNRAVGGADSSDILAGLSAAFGPHRVLGSVLQHNDRSKANQDARQFGVAYMYALSKRTDLYTAYGHINNENGASFKVGNATDDGHTPTAFNLGIRHLF</sequence>
<dbReference type="PROSITE" id="PS51257">
    <property type="entry name" value="PROKAR_LIPOPROTEIN"/>
    <property type="match status" value="1"/>
</dbReference>